<dbReference type="InterPro" id="IPR027854">
    <property type="entry name" value="STMP1"/>
</dbReference>
<dbReference type="EMBL" id="CAJGYO010000016">
    <property type="protein sequence ID" value="CAD6273151.1"/>
    <property type="molecule type" value="Genomic_DNA"/>
</dbReference>
<reference evidence="3" key="1">
    <citation type="submission" date="2020-10" db="EMBL/GenBank/DDBJ databases">
        <authorList>
            <person name="Han B."/>
            <person name="Lu T."/>
            <person name="Zhao Q."/>
            <person name="Huang X."/>
            <person name="Zhao Y."/>
        </authorList>
    </citation>
    <scope>NUCLEOTIDE SEQUENCE</scope>
</reference>
<dbReference type="EMBL" id="CAJGYO010000178">
    <property type="protein sequence ID" value="CAD6341286.1"/>
    <property type="molecule type" value="Genomic_DNA"/>
</dbReference>
<dbReference type="Proteomes" id="UP000604825">
    <property type="component" value="Unassembled WGS sequence"/>
</dbReference>
<feature type="transmembrane region" description="Helical" evidence="1">
    <location>
        <begin position="37"/>
        <end position="56"/>
    </location>
</feature>
<sequence>MARCFVSALSMLFGVHLFGCLNVSVISAHVSLSVPMGFLKSTFSLLIGTGCGIYIAQNYEVPNIKKLMWTLMGKAKEFEESYKKQGNGKNKDNE</sequence>
<keyword evidence="1" id="KW-1133">Transmembrane helix</keyword>
<dbReference type="OrthoDB" id="2012160at2759"/>
<proteinExistence type="predicted"/>
<evidence type="ECO:0000256" key="1">
    <source>
        <dbReference type="SAM" id="Phobius"/>
    </source>
</evidence>
<dbReference type="AlphaFoldDB" id="A0A811SK32"/>
<evidence type="ECO:0000313" key="3">
    <source>
        <dbReference type="EMBL" id="CAD6341286.1"/>
    </source>
</evidence>
<keyword evidence="1" id="KW-0812">Transmembrane</keyword>
<evidence type="ECO:0000313" key="2">
    <source>
        <dbReference type="EMBL" id="CAD6273151.1"/>
    </source>
</evidence>
<protein>
    <submittedName>
        <fullName evidence="3">Uncharacterized protein</fullName>
    </submittedName>
</protein>
<dbReference type="Pfam" id="PF15054">
    <property type="entry name" value="DUF4535"/>
    <property type="match status" value="1"/>
</dbReference>
<comment type="caution">
    <text evidence="3">The sequence shown here is derived from an EMBL/GenBank/DDBJ whole genome shotgun (WGS) entry which is preliminary data.</text>
</comment>
<organism evidence="3 4">
    <name type="scientific">Miscanthus lutarioriparius</name>
    <dbReference type="NCBI Taxonomy" id="422564"/>
    <lineage>
        <taxon>Eukaryota</taxon>
        <taxon>Viridiplantae</taxon>
        <taxon>Streptophyta</taxon>
        <taxon>Embryophyta</taxon>
        <taxon>Tracheophyta</taxon>
        <taxon>Spermatophyta</taxon>
        <taxon>Magnoliopsida</taxon>
        <taxon>Liliopsida</taxon>
        <taxon>Poales</taxon>
        <taxon>Poaceae</taxon>
        <taxon>PACMAD clade</taxon>
        <taxon>Panicoideae</taxon>
        <taxon>Andropogonodae</taxon>
        <taxon>Andropogoneae</taxon>
        <taxon>Saccharinae</taxon>
        <taxon>Miscanthus</taxon>
    </lineage>
</organism>
<evidence type="ECO:0000313" key="4">
    <source>
        <dbReference type="Proteomes" id="UP000604825"/>
    </source>
</evidence>
<gene>
    <name evidence="2" type="ORF">NCGR_LOCUS56418</name>
    <name evidence="3" type="ORF">NCGR_LOCUS65384</name>
</gene>
<dbReference type="PANTHER" id="PTHR33528">
    <property type="entry name" value="OS07G0239500 PROTEIN"/>
    <property type="match status" value="1"/>
</dbReference>
<name>A0A811SK32_9POAL</name>
<keyword evidence="4" id="KW-1185">Reference proteome</keyword>
<dbReference type="PANTHER" id="PTHR33528:SF17">
    <property type="entry name" value="TRANSMEMBRANE PROTEIN"/>
    <property type="match status" value="1"/>
</dbReference>
<keyword evidence="1" id="KW-0472">Membrane</keyword>
<accession>A0A811SK32</accession>